<keyword evidence="1" id="KW-0472">Membrane</keyword>
<dbReference type="AlphaFoldDB" id="A0A7C8M6W1"/>
<gene>
    <name evidence="2" type="ORF">BDV95DRAFT_257919</name>
</gene>
<proteinExistence type="predicted"/>
<keyword evidence="1" id="KW-0812">Transmembrane</keyword>
<sequence length="224" mass="24454">MGSLDRGCGGYIAPQAQGGRPVATRHGFWRLSVVGRAQSGARRWFRAAARRPGCRRRIMDGDGALARTARLGARRRRAAEQTAASQWRIFLGFGRAAVLYLSGTFAAACCLLLRHGAAVRSRTGPAVETLPRSVLSSRRGEYLAGAYETLRVRRPWSWIAGDRGAAQVWVAGWGGARECSVLGTPRLPHLHTRRWDVSLLRSSTSIHPVCPAACNRETCETCDT</sequence>
<accession>A0A7C8M6W1</accession>
<protein>
    <submittedName>
        <fullName evidence="2">Uncharacterized protein</fullName>
    </submittedName>
</protein>
<feature type="transmembrane region" description="Helical" evidence="1">
    <location>
        <begin position="89"/>
        <end position="113"/>
    </location>
</feature>
<dbReference type="EMBL" id="JAADJZ010000034">
    <property type="protein sequence ID" value="KAF2865362.1"/>
    <property type="molecule type" value="Genomic_DNA"/>
</dbReference>
<keyword evidence="3" id="KW-1185">Reference proteome</keyword>
<evidence type="ECO:0000313" key="3">
    <source>
        <dbReference type="Proteomes" id="UP000481861"/>
    </source>
</evidence>
<comment type="caution">
    <text evidence="2">The sequence shown here is derived from an EMBL/GenBank/DDBJ whole genome shotgun (WGS) entry which is preliminary data.</text>
</comment>
<name>A0A7C8M6W1_9PLEO</name>
<dbReference type="Proteomes" id="UP000481861">
    <property type="component" value="Unassembled WGS sequence"/>
</dbReference>
<keyword evidence="1" id="KW-1133">Transmembrane helix</keyword>
<evidence type="ECO:0000256" key="1">
    <source>
        <dbReference type="SAM" id="Phobius"/>
    </source>
</evidence>
<evidence type="ECO:0000313" key="2">
    <source>
        <dbReference type="EMBL" id="KAF2865362.1"/>
    </source>
</evidence>
<organism evidence="2 3">
    <name type="scientific">Massariosphaeria phaeospora</name>
    <dbReference type="NCBI Taxonomy" id="100035"/>
    <lineage>
        <taxon>Eukaryota</taxon>
        <taxon>Fungi</taxon>
        <taxon>Dikarya</taxon>
        <taxon>Ascomycota</taxon>
        <taxon>Pezizomycotina</taxon>
        <taxon>Dothideomycetes</taxon>
        <taxon>Pleosporomycetidae</taxon>
        <taxon>Pleosporales</taxon>
        <taxon>Pleosporales incertae sedis</taxon>
        <taxon>Massariosphaeria</taxon>
    </lineage>
</organism>
<reference evidence="2 3" key="1">
    <citation type="submission" date="2020-01" db="EMBL/GenBank/DDBJ databases">
        <authorList>
            <consortium name="DOE Joint Genome Institute"/>
            <person name="Haridas S."/>
            <person name="Albert R."/>
            <person name="Binder M."/>
            <person name="Bloem J."/>
            <person name="Labutti K."/>
            <person name="Salamov A."/>
            <person name="Andreopoulos B."/>
            <person name="Baker S.E."/>
            <person name="Barry K."/>
            <person name="Bills G."/>
            <person name="Bluhm B.H."/>
            <person name="Cannon C."/>
            <person name="Castanera R."/>
            <person name="Culley D.E."/>
            <person name="Daum C."/>
            <person name="Ezra D."/>
            <person name="Gonzalez J.B."/>
            <person name="Henrissat B."/>
            <person name="Kuo A."/>
            <person name="Liang C."/>
            <person name="Lipzen A."/>
            <person name="Lutzoni F."/>
            <person name="Magnuson J."/>
            <person name="Mondo S."/>
            <person name="Nolan M."/>
            <person name="Ohm R."/>
            <person name="Pangilinan J."/>
            <person name="Park H.-J.H."/>
            <person name="Ramirez L."/>
            <person name="Alfaro M."/>
            <person name="Sun H."/>
            <person name="Tritt A."/>
            <person name="Yoshinaga Y."/>
            <person name="Zwiers L.-H.L."/>
            <person name="Turgeon B.G."/>
            <person name="Goodwin S.B."/>
            <person name="Spatafora J.W."/>
            <person name="Crous P.W."/>
            <person name="Grigoriev I.V."/>
        </authorList>
    </citation>
    <scope>NUCLEOTIDE SEQUENCE [LARGE SCALE GENOMIC DNA]</scope>
    <source>
        <strain evidence="2 3">CBS 611.86</strain>
    </source>
</reference>